<evidence type="ECO:0000313" key="2">
    <source>
        <dbReference type="Proteomes" id="UP001595729"/>
    </source>
</evidence>
<name>A0ABV7W814_9BURK</name>
<organism evidence="1 2">
    <name type="scientific">Hydrogenophaga luteola</name>
    <dbReference type="NCBI Taxonomy" id="1591122"/>
    <lineage>
        <taxon>Bacteria</taxon>
        <taxon>Pseudomonadati</taxon>
        <taxon>Pseudomonadota</taxon>
        <taxon>Betaproteobacteria</taxon>
        <taxon>Burkholderiales</taxon>
        <taxon>Comamonadaceae</taxon>
        <taxon>Hydrogenophaga</taxon>
    </lineage>
</organism>
<protein>
    <submittedName>
        <fullName evidence="1">DOMON-like domain-containing protein</fullName>
    </submittedName>
</protein>
<keyword evidence="2" id="KW-1185">Reference proteome</keyword>
<dbReference type="RefSeq" id="WP_382177901.1">
    <property type="nucleotide sequence ID" value="NZ_JBHRXX010000009.1"/>
</dbReference>
<accession>A0ABV7W814</accession>
<dbReference type="CDD" id="cd09627">
    <property type="entry name" value="DOMON_murB_like"/>
    <property type="match status" value="1"/>
</dbReference>
<proteinExistence type="predicted"/>
<dbReference type="EMBL" id="JBHRXX010000009">
    <property type="protein sequence ID" value="MFC3685910.1"/>
    <property type="molecule type" value="Genomic_DNA"/>
</dbReference>
<gene>
    <name evidence="1" type="ORF">ACFOPI_20100</name>
</gene>
<comment type="caution">
    <text evidence="1">The sequence shown here is derived from an EMBL/GenBank/DDBJ whole genome shotgun (WGS) entry which is preliminary data.</text>
</comment>
<evidence type="ECO:0000313" key="1">
    <source>
        <dbReference type="EMBL" id="MFC3685910.1"/>
    </source>
</evidence>
<dbReference type="Proteomes" id="UP001595729">
    <property type="component" value="Unassembled WGS sequence"/>
</dbReference>
<reference evidence="2" key="1">
    <citation type="journal article" date="2019" name="Int. J. Syst. Evol. Microbiol.">
        <title>The Global Catalogue of Microorganisms (GCM) 10K type strain sequencing project: providing services to taxonomists for standard genome sequencing and annotation.</title>
        <authorList>
            <consortium name="The Broad Institute Genomics Platform"/>
            <consortium name="The Broad Institute Genome Sequencing Center for Infectious Disease"/>
            <person name="Wu L."/>
            <person name="Ma J."/>
        </authorList>
    </citation>
    <scope>NUCLEOTIDE SEQUENCE [LARGE SCALE GENOMIC DNA]</scope>
    <source>
        <strain evidence="2">KCTC 42501</strain>
    </source>
</reference>
<sequence>MSHSPSDRLPAATLPLRVHPSEQGPAGLRISVSLAPVDADEGPGWLLRYRLEGDIEALAIPSPAVGAADGLWRHTCLEAFVQDGDGPGYHEFNLSPSGQWAVYRFSGERQRMPGDTTLPAGPTITTERSADSLVLQAWLPCTQLPARPTVIGLSAVIETLDGQISHWALHHPRADRPDFHHSAGWTLRPAPAIAPPAPAPPSA</sequence>